<evidence type="ECO:0000313" key="6">
    <source>
        <dbReference type="Proteomes" id="UP000440367"/>
    </source>
</evidence>
<dbReference type="EMBL" id="QXGD01001914">
    <property type="protein sequence ID" value="KAE9196778.1"/>
    <property type="molecule type" value="Genomic_DNA"/>
</dbReference>
<dbReference type="PANTHER" id="PTHR23028:SF53">
    <property type="entry name" value="ACYL_TRANSF_3 DOMAIN-CONTAINING PROTEIN"/>
    <property type="match status" value="1"/>
</dbReference>
<dbReference type="GO" id="GO:0016020">
    <property type="term" value="C:membrane"/>
    <property type="evidence" value="ECO:0007669"/>
    <property type="project" value="TreeGrafter"/>
</dbReference>
<sequence length="139" mass="15318">MGHSHNDDAETVTLLAQDALEAQSDVKDVDTKQTEVAKKVSETAAAPSKILFLDGVRGLAALLVVTQHSHEYMQDLNLGACAVDAFFVLSSFLLTMLFMKKSVKLLAQGASIRKWAFTLADYFSKRFFRVYPLFALVAT</sequence>
<keyword evidence="1" id="KW-0472">Membrane</keyword>
<keyword evidence="1" id="KW-0812">Transmembrane</keyword>
<accession>A0A6A3XDU5</accession>
<evidence type="ECO:0008006" key="8">
    <source>
        <dbReference type="Google" id="ProtNLM"/>
    </source>
</evidence>
<proteinExistence type="predicted"/>
<dbReference type="EMBL" id="QXGE01001849">
    <property type="protein sequence ID" value="KAE9287566.1"/>
    <property type="molecule type" value="Genomic_DNA"/>
</dbReference>
<evidence type="ECO:0000313" key="7">
    <source>
        <dbReference type="Proteomes" id="UP000440732"/>
    </source>
</evidence>
<dbReference type="Proteomes" id="UP000440367">
    <property type="component" value="Unassembled WGS sequence"/>
</dbReference>
<evidence type="ECO:0000313" key="4">
    <source>
        <dbReference type="EMBL" id="KAE9287566.1"/>
    </source>
</evidence>
<dbReference type="GO" id="GO:0000271">
    <property type="term" value="P:polysaccharide biosynthetic process"/>
    <property type="evidence" value="ECO:0007669"/>
    <property type="project" value="TreeGrafter"/>
</dbReference>
<evidence type="ECO:0000313" key="5">
    <source>
        <dbReference type="Proteomes" id="UP000437068"/>
    </source>
</evidence>
<dbReference type="InterPro" id="IPR050879">
    <property type="entry name" value="Acyltransferase_3"/>
</dbReference>
<name>A0A6A3XDU5_9STRA</name>
<comment type="caution">
    <text evidence="3">The sequence shown here is derived from an EMBL/GenBank/DDBJ whole genome shotgun (WGS) entry which is preliminary data.</text>
</comment>
<dbReference type="AlphaFoldDB" id="A0A6A3XDU5"/>
<gene>
    <name evidence="4" type="ORF">PF001_g20923</name>
    <name evidence="3" type="ORF">PF002_g22952</name>
    <name evidence="2" type="ORF">PF006_g20204</name>
</gene>
<organism evidence="3 6">
    <name type="scientific">Phytophthora fragariae</name>
    <dbReference type="NCBI Taxonomy" id="53985"/>
    <lineage>
        <taxon>Eukaryota</taxon>
        <taxon>Sar</taxon>
        <taxon>Stramenopiles</taxon>
        <taxon>Oomycota</taxon>
        <taxon>Peronosporomycetes</taxon>
        <taxon>Peronosporales</taxon>
        <taxon>Peronosporaceae</taxon>
        <taxon>Phytophthora</taxon>
    </lineage>
</organism>
<dbReference type="Proteomes" id="UP000440732">
    <property type="component" value="Unassembled WGS sequence"/>
</dbReference>
<reference evidence="5 6" key="1">
    <citation type="submission" date="2018-08" db="EMBL/GenBank/DDBJ databases">
        <title>Genomic investigation of the strawberry pathogen Phytophthora fragariae indicates pathogenicity is determined by transcriptional variation in three key races.</title>
        <authorList>
            <person name="Adams T.M."/>
            <person name="Armitage A.D."/>
            <person name="Sobczyk M.K."/>
            <person name="Bates H.J."/>
            <person name="Dunwell J.M."/>
            <person name="Nellist C.F."/>
            <person name="Harrison R.J."/>
        </authorList>
    </citation>
    <scope>NUCLEOTIDE SEQUENCE [LARGE SCALE GENOMIC DNA]</scope>
    <source>
        <strain evidence="4 5">A4</strain>
        <strain evidence="3 6">BC-1</strain>
        <strain evidence="2 7">NOV-5</strain>
    </source>
</reference>
<dbReference type="Proteomes" id="UP000437068">
    <property type="component" value="Unassembled WGS sequence"/>
</dbReference>
<dbReference type="EMBL" id="QXGA01001745">
    <property type="protein sequence ID" value="KAE9111473.1"/>
    <property type="molecule type" value="Genomic_DNA"/>
</dbReference>
<evidence type="ECO:0000313" key="3">
    <source>
        <dbReference type="EMBL" id="KAE9196778.1"/>
    </source>
</evidence>
<feature type="non-terminal residue" evidence="3">
    <location>
        <position position="139"/>
    </location>
</feature>
<dbReference type="PANTHER" id="PTHR23028">
    <property type="entry name" value="ACETYLTRANSFERASE"/>
    <property type="match status" value="1"/>
</dbReference>
<evidence type="ECO:0000313" key="2">
    <source>
        <dbReference type="EMBL" id="KAE9111473.1"/>
    </source>
</evidence>
<protein>
    <recommendedName>
        <fullName evidence="8">Acyltransferase 3 domain-containing protein</fullName>
    </recommendedName>
</protein>
<keyword evidence="1" id="KW-1133">Transmembrane helix</keyword>
<evidence type="ECO:0000256" key="1">
    <source>
        <dbReference type="SAM" id="Phobius"/>
    </source>
</evidence>
<feature type="transmembrane region" description="Helical" evidence="1">
    <location>
        <begin position="76"/>
        <end position="98"/>
    </location>
</feature>